<reference evidence="1" key="1">
    <citation type="journal article" date="2017" name="Nature">
        <title>The genome of Chenopodium quinoa.</title>
        <authorList>
            <person name="Jarvis D.E."/>
            <person name="Ho Y.S."/>
            <person name="Lightfoot D.J."/>
            <person name="Schmoeckel S.M."/>
            <person name="Li B."/>
            <person name="Borm T.J.A."/>
            <person name="Ohyanagi H."/>
            <person name="Mineta K."/>
            <person name="Michell C.T."/>
            <person name="Saber N."/>
            <person name="Kharbatia N.M."/>
            <person name="Rupper R.R."/>
            <person name="Sharp A.R."/>
            <person name="Dally N."/>
            <person name="Boughton B.A."/>
            <person name="Woo Y.H."/>
            <person name="Gao G."/>
            <person name="Schijlen E.G.W.M."/>
            <person name="Guo X."/>
            <person name="Momin A.A."/>
            <person name="Negrao S."/>
            <person name="Al-Babili S."/>
            <person name="Gehring C."/>
            <person name="Roessner U."/>
            <person name="Jung C."/>
            <person name="Murphy K."/>
            <person name="Arold S.T."/>
            <person name="Gojobori T."/>
            <person name="van der Linden C.G."/>
            <person name="van Loo E.N."/>
            <person name="Jellen E.N."/>
            <person name="Maughan P.J."/>
            <person name="Tester M."/>
        </authorList>
    </citation>
    <scope>NUCLEOTIDE SEQUENCE [LARGE SCALE GENOMIC DNA]</scope>
    <source>
        <strain evidence="1">cv. PI 614886</strain>
    </source>
</reference>
<accession>A0A803MQV2</accession>
<protein>
    <submittedName>
        <fullName evidence="1">Uncharacterized protein</fullName>
    </submittedName>
</protein>
<sequence>MQICSHEVASVLGIADTGIVIDLSKLKHCFIFPSYLSLLIRGEIPLFASDLRDSYVKMEIGTKEDEVIFQKRFTLFVKIKYQKVNSKLFELADDLEKVNSLNWPEIELGHLKKGLIESEAALAKPGKQHVWLFTRFAKAALDSSKPFFR</sequence>
<evidence type="ECO:0000313" key="2">
    <source>
        <dbReference type="Proteomes" id="UP000596660"/>
    </source>
</evidence>
<dbReference type="EnsemblPlants" id="AUR62033653-RA">
    <property type="protein sequence ID" value="AUR62033653-RA:cds"/>
    <property type="gene ID" value="AUR62033653"/>
</dbReference>
<dbReference type="Gramene" id="AUR62033653-RA">
    <property type="protein sequence ID" value="AUR62033653-RA:cds"/>
    <property type="gene ID" value="AUR62033653"/>
</dbReference>
<keyword evidence="2" id="KW-1185">Reference proteome</keyword>
<organism evidence="1 2">
    <name type="scientific">Chenopodium quinoa</name>
    <name type="common">Quinoa</name>
    <dbReference type="NCBI Taxonomy" id="63459"/>
    <lineage>
        <taxon>Eukaryota</taxon>
        <taxon>Viridiplantae</taxon>
        <taxon>Streptophyta</taxon>
        <taxon>Embryophyta</taxon>
        <taxon>Tracheophyta</taxon>
        <taxon>Spermatophyta</taxon>
        <taxon>Magnoliopsida</taxon>
        <taxon>eudicotyledons</taxon>
        <taxon>Gunneridae</taxon>
        <taxon>Pentapetalae</taxon>
        <taxon>Caryophyllales</taxon>
        <taxon>Chenopodiaceae</taxon>
        <taxon>Chenopodioideae</taxon>
        <taxon>Atripliceae</taxon>
        <taxon>Chenopodium</taxon>
    </lineage>
</organism>
<proteinExistence type="predicted"/>
<dbReference type="Proteomes" id="UP000596660">
    <property type="component" value="Unplaced"/>
</dbReference>
<evidence type="ECO:0000313" key="1">
    <source>
        <dbReference type="EnsemblPlants" id="AUR62033653-RA:cds"/>
    </source>
</evidence>
<reference evidence="1" key="2">
    <citation type="submission" date="2021-03" db="UniProtKB">
        <authorList>
            <consortium name="EnsemblPlants"/>
        </authorList>
    </citation>
    <scope>IDENTIFICATION</scope>
</reference>
<dbReference type="AlphaFoldDB" id="A0A803MQV2"/>
<name>A0A803MQV2_CHEQI</name>